<protein>
    <submittedName>
        <fullName evidence="1">Uncharacterized protein</fullName>
    </submittedName>
</protein>
<proteinExistence type="predicted"/>
<organism evidence="1 2">
    <name type="scientific">Microthyrium microscopicum</name>
    <dbReference type="NCBI Taxonomy" id="703497"/>
    <lineage>
        <taxon>Eukaryota</taxon>
        <taxon>Fungi</taxon>
        <taxon>Dikarya</taxon>
        <taxon>Ascomycota</taxon>
        <taxon>Pezizomycotina</taxon>
        <taxon>Dothideomycetes</taxon>
        <taxon>Dothideomycetes incertae sedis</taxon>
        <taxon>Microthyriales</taxon>
        <taxon>Microthyriaceae</taxon>
        <taxon>Microthyrium</taxon>
    </lineage>
</organism>
<reference evidence="1" key="1">
    <citation type="journal article" date="2020" name="Stud. Mycol.">
        <title>101 Dothideomycetes genomes: a test case for predicting lifestyles and emergence of pathogens.</title>
        <authorList>
            <person name="Haridas S."/>
            <person name="Albert R."/>
            <person name="Binder M."/>
            <person name="Bloem J."/>
            <person name="Labutti K."/>
            <person name="Salamov A."/>
            <person name="Andreopoulos B."/>
            <person name="Baker S."/>
            <person name="Barry K."/>
            <person name="Bills G."/>
            <person name="Bluhm B."/>
            <person name="Cannon C."/>
            <person name="Castanera R."/>
            <person name="Culley D."/>
            <person name="Daum C."/>
            <person name="Ezra D."/>
            <person name="Gonzalez J."/>
            <person name="Henrissat B."/>
            <person name="Kuo A."/>
            <person name="Liang C."/>
            <person name="Lipzen A."/>
            <person name="Lutzoni F."/>
            <person name="Magnuson J."/>
            <person name="Mondo S."/>
            <person name="Nolan M."/>
            <person name="Ohm R."/>
            <person name="Pangilinan J."/>
            <person name="Park H.-J."/>
            <person name="Ramirez L."/>
            <person name="Alfaro M."/>
            <person name="Sun H."/>
            <person name="Tritt A."/>
            <person name="Yoshinaga Y."/>
            <person name="Zwiers L.-H."/>
            <person name="Turgeon B."/>
            <person name="Goodwin S."/>
            <person name="Spatafora J."/>
            <person name="Crous P."/>
            <person name="Grigoriev I."/>
        </authorList>
    </citation>
    <scope>NUCLEOTIDE SEQUENCE</scope>
    <source>
        <strain evidence="1">CBS 115976</strain>
    </source>
</reference>
<accession>A0A6A6U995</accession>
<dbReference type="Proteomes" id="UP000799302">
    <property type="component" value="Unassembled WGS sequence"/>
</dbReference>
<dbReference type="EMBL" id="MU004236">
    <property type="protein sequence ID" value="KAF2668171.1"/>
    <property type="molecule type" value="Genomic_DNA"/>
</dbReference>
<evidence type="ECO:0000313" key="2">
    <source>
        <dbReference type="Proteomes" id="UP000799302"/>
    </source>
</evidence>
<name>A0A6A6U995_9PEZI</name>
<keyword evidence="2" id="KW-1185">Reference proteome</keyword>
<evidence type="ECO:0000313" key="1">
    <source>
        <dbReference type="EMBL" id="KAF2668171.1"/>
    </source>
</evidence>
<gene>
    <name evidence="1" type="ORF">BT63DRAFT_471358</name>
</gene>
<sequence length="132" mass="14362">MGLFGPRKTKKKGTVRTAFSAVEACARTAEVTLNTVEKTAIAVQETAREIIPTVKTLATNSKYYGGFLNFVNVAGAAAQCVQAYQMGEMVRAVREIGSEMKAQTALMAPTIFADRVLKWLEYHLENTSGSHT</sequence>
<dbReference type="AlphaFoldDB" id="A0A6A6U995"/>